<comment type="caution">
    <text evidence="1">The sequence shown here is derived from an EMBL/GenBank/DDBJ whole genome shotgun (WGS) entry which is preliminary data.</text>
</comment>
<evidence type="ECO:0000313" key="1">
    <source>
        <dbReference type="EMBL" id="GIX69994.1"/>
    </source>
</evidence>
<keyword evidence="2" id="KW-1185">Reference proteome</keyword>
<dbReference type="EMBL" id="BPLR01002101">
    <property type="protein sequence ID" value="GIX69994.1"/>
    <property type="molecule type" value="Genomic_DNA"/>
</dbReference>
<proteinExistence type="predicted"/>
<organism evidence="1 2">
    <name type="scientific">Caerostris extrusa</name>
    <name type="common">Bark spider</name>
    <name type="synonym">Caerostris bankana</name>
    <dbReference type="NCBI Taxonomy" id="172846"/>
    <lineage>
        <taxon>Eukaryota</taxon>
        <taxon>Metazoa</taxon>
        <taxon>Ecdysozoa</taxon>
        <taxon>Arthropoda</taxon>
        <taxon>Chelicerata</taxon>
        <taxon>Arachnida</taxon>
        <taxon>Araneae</taxon>
        <taxon>Araneomorphae</taxon>
        <taxon>Entelegynae</taxon>
        <taxon>Araneoidea</taxon>
        <taxon>Araneidae</taxon>
        <taxon>Caerostris</taxon>
    </lineage>
</organism>
<reference evidence="1 2" key="1">
    <citation type="submission" date="2021-06" db="EMBL/GenBank/DDBJ databases">
        <title>Caerostris extrusa draft genome.</title>
        <authorList>
            <person name="Kono N."/>
            <person name="Arakawa K."/>
        </authorList>
    </citation>
    <scope>NUCLEOTIDE SEQUENCE [LARGE SCALE GENOMIC DNA]</scope>
</reference>
<evidence type="ECO:0000313" key="2">
    <source>
        <dbReference type="Proteomes" id="UP001054945"/>
    </source>
</evidence>
<name>A0AAV4MDA7_CAEEX</name>
<dbReference type="Proteomes" id="UP001054945">
    <property type="component" value="Unassembled WGS sequence"/>
</dbReference>
<dbReference type="AlphaFoldDB" id="A0AAV4MDA7"/>
<accession>A0AAV4MDA7</accession>
<protein>
    <submittedName>
        <fullName evidence="1">Uncharacterized protein</fullName>
    </submittedName>
</protein>
<gene>
    <name evidence="1" type="ORF">CEXT_59281</name>
</gene>
<sequence length="91" mass="10219">MKPSVTETKPFHTISTIKAIRKRSGCNLGSQLQFITLPFPKSCELDSYLSEPHRFRNFTPHPNDCPIAEDIPIKFPFLASSLFHNSVAGDT</sequence>